<organism evidence="3 4">
    <name type="scientific">candidate division KSB3 bacterium</name>
    <dbReference type="NCBI Taxonomy" id="2044937"/>
    <lineage>
        <taxon>Bacteria</taxon>
        <taxon>candidate division KSB3</taxon>
    </lineage>
</organism>
<dbReference type="InterPro" id="IPR028098">
    <property type="entry name" value="Glyco_trans_4-like_N"/>
</dbReference>
<dbReference type="InterPro" id="IPR001296">
    <property type="entry name" value="Glyco_trans_1"/>
</dbReference>
<feature type="domain" description="Glycosyl transferase family 1" evidence="1">
    <location>
        <begin position="204"/>
        <end position="399"/>
    </location>
</feature>
<dbReference type="AlphaFoldDB" id="A0A2G6KH02"/>
<protein>
    <recommendedName>
        <fullName evidence="5">Glycosyltransferase subfamily 4-like N-terminal domain-containing protein</fullName>
    </recommendedName>
</protein>
<proteinExistence type="predicted"/>
<comment type="caution">
    <text evidence="3">The sequence shown here is derived from an EMBL/GenBank/DDBJ whole genome shotgun (WGS) entry which is preliminary data.</text>
</comment>
<dbReference type="CDD" id="cd03801">
    <property type="entry name" value="GT4_PimA-like"/>
    <property type="match status" value="1"/>
</dbReference>
<accession>A0A2G6KH02</accession>
<dbReference type="SUPFAM" id="SSF53756">
    <property type="entry name" value="UDP-Glycosyltransferase/glycogen phosphorylase"/>
    <property type="match status" value="1"/>
</dbReference>
<dbReference type="Proteomes" id="UP000230821">
    <property type="component" value="Unassembled WGS sequence"/>
</dbReference>
<name>A0A2G6KH02_9BACT</name>
<feature type="domain" description="Glycosyltransferase subfamily 4-like N-terminal" evidence="2">
    <location>
        <begin position="15"/>
        <end position="193"/>
    </location>
</feature>
<gene>
    <name evidence="3" type="ORF">CSA56_06250</name>
</gene>
<dbReference type="GO" id="GO:0016757">
    <property type="term" value="F:glycosyltransferase activity"/>
    <property type="evidence" value="ECO:0007669"/>
    <property type="project" value="InterPro"/>
</dbReference>
<sequence length="425" mass="48327">MDSPKILYIHHGSVPGGAPTSLRNLLRGLRTQAGFRLKVLCIYDSMIPFFREVEGVDVGSYCQTSVIAGRIFIGWSRGWSLRRLKLFLKELRAVPGFIQREMAILQAEQPDIVHLNSAILWTTAIAAKRCGIPLVWHIREVSTFGKHHLLRLVYTWFIRKIADAVICIGPEEYEKIEGWRSDKIILIRNSLDESYLSDPEPDTREQTREQLGITPESFCLLSLGGNSFRKGAYQILEVIKFFPQVDITLVMAGIPPQPYTDKISLTKRVALRLENFMVKLGMKSYYSWYYPERLAQSLQRSDSMKIRCPGIVDDVKPLIHACDVLLFADTTSHSGRPVYEAWALKKPVIAFDSKAMRHDIEDGIDGLLVKEKTSEALASAIRYAQEHPPELQQMGEAGYCKTVERFSLRQNTQKVCDIYQTLLCG</sequence>
<dbReference type="PANTHER" id="PTHR45947:SF3">
    <property type="entry name" value="SULFOQUINOVOSYL TRANSFERASE SQD2"/>
    <property type="match status" value="1"/>
</dbReference>
<reference evidence="3 4" key="1">
    <citation type="submission" date="2017-10" db="EMBL/GenBank/DDBJ databases">
        <title>Novel microbial diversity and functional potential in the marine mammal oral microbiome.</title>
        <authorList>
            <person name="Dudek N.K."/>
            <person name="Sun C.L."/>
            <person name="Burstein D."/>
            <person name="Kantor R.S."/>
            <person name="Aliaga Goltsman D.S."/>
            <person name="Bik E.M."/>
            <person name="Thomas B.C."/>
            <person name="Banfield J.F."/>
            <person name="Relman D.A."/>
        </authorList>
    </citation>
    <scope>NUCLEOTIDE SEQUENCE [LARGE SCALE GENOMIC DNA]</scope>
    <source>
        <strain evidence="3">DOLJORAL78_47_16</strain>
    </source>
</reference>
<dbReference type="Pfam" id="PF00534">
    <property type="entry name" value="Glycos_transf_1"/>
    <property type="match status" value="1"/>
</dbReference>
<evidence type="ECO:0008006" key="5">
    <source>
        <dbReference type="Google" id="ProtNLM"/>
    </source>
</evidence>
<dbReference type="Pfam" id="PF13439">
    <property type="entry name" value="Glyco_transf_4"/>
    <property type="match status" value="1"/>
</dbReference>
<dbReference type="InterPro" id="IPR050194">
    <property type="entry name" value="Glycosyltransferase_grp1"/>
</dbReference>
<evidence type="ECO:0000313" key="3">
    <source>
        <dbReference type="EMBL" id="PIE34915.1"/>
    </source>
</evidence>
<dbReference type="EMBL" id="PDSK01000071">
    <property type="protein sequence ID" value="PIE34915.1"/>
    <property type="molecule type" value="Genomic_DNA"/>
</dbReference>
<evidence type="ECO:0000313" key="4">
    <source>
        <dbReference type="Proteomes" id="UP000230821"/>
    </source>
</evidence>
<evidence type="ECO:0000259" key="1">
    <source>
        <dbReference type="Pfam" id="PF00534"/>
    </source>
</evidence>
<dbReference type="Gene3D" id="3.40.50.2000">
    <property type="entry name" value="Glycogen Phosphorylase B"/>
    <property type="match status" value="2"/>
</dbReference>
<evidence type="ECO:0000259" key="2">
    <source>
        <dbReference type="Pfam" id="PF13439"/>
    </source>
</evidence>
<dbReference type="PANTHER" id="PTHR45947">
    <property type="entry name" value="SULFOQUINOVOSYL TRANSFERASE SQD2"/>
    <property type="match status" value="1"/>
</dbReference>